<dbReference type="Pfam" id="PF00111">
    <property type="entry name" value="Fer2"/>
    <property type="match status" value="1"/>
</dbReference>
<evidence type="ECO:0000256" key="3">
    <source>
        <dbReference type="ARBA" id="ARBA00022723"/>
    </source>
</evidence>
<dbReference type="InterPro" id="IPR039261">
    <property type="entry name" value="FNR_nucleotide-bd"/>
</dbReference>
<name>A0ABS8WC64_9GAMM</name>
<keyword evidence="4" id="KW-0560">Oxidoreductase</keyword>
<dbReference type="RefSeq" id="WP_233054253.1">
    <property type="nucleotide sequence ID" value="NZ_JAIMJA010000022.1"/>
</dbReference>
<dbReference type="Gene3D" id="2.30.110.10">
    <property type="entry name" value="Electron Transport, Fmn-binding Protein, Chain A"/>
    <property type="match status" value="1"/>
</dbReference>
<dbReference type="InterPro" id="IPR036010">
    <property type="entry name" value="2Fe-2S_ferredoxin-like_sf"/>
</dbReference>
<evidence type="ECO:0000259" key="9">
    <source>
        <dbReference type="PROSITE" id="PS51085"/>
    </source>
</evidence>
<dbReference type="Proteomes" id="UP001201273">
    <property type="component" value="Unassembled WGS sequence"/>
</dbReference>
<dbReference type="SUPFAM" id="SSF54292">
    <property type="entry name" value="2Fe-2S ferredoxin-like"/>
    <property type="match status" value="1"/>
</dbReference>
<reference evidence="11 12" key="1">
    <citation type="journal article" date="2022" name="Environ. Microbiol. Rep.">
        <title>Eco-phylogenetic analyses reveal divergent evolution of vitamin B12 metabolism in the marine bacterial family 'Psychromonadaceae'.</title>
        <authorList>
            <person name="Jin X."/>
            <person name="Yang Y."/>
            <person name="Cao H."/>
            <person name="Gao B."/>
            <person name="Zhao Z."/>
        </authorList>
    </citation>
    <scope>NUCLEOTIDE SEQUENCE [LARGE SCALE GENOMIC DNA]</scope>
    <source>
        <strain evidence="11 12">MKS20</strain>
    </source>
</reference>
<evidence type="ECO:0000313" key="12">
    <source>
        <dbReference type="Proteomes" id="UP001201273"/>
    </source>
</evidence>
<comment type="caution">
    <text evidence="11">The sequence shown here is derived from an EMBL/GenBank/DDBJ whole genome shotgun (WGS) entry which is preliminary data.</text>
</comment>
<dbReference type="InterPro" id="IPR012349">
    <property type="entry name" value="Split_barrel_FMN-bd"/>
</dbReference>
<dbReference type="SUPFAM" id="SSF50475">
    <property type="entry name" value="FMN-binding split barrel"/>
    <property type="match status" value="1"/>
</dbReference>
<gene>
    <name evidence="11" type="ORF">K6Y31_17665</name>
</gene>
<dbReference type="Gene3D" id="3.10.20.30">
    <property type="match status" value="1"/>
</dbReference>
<dbReference type="PRINTS" id="PR00409">
    <property type="entry name" value="PHDIOXRDTASE"/>
</dbReference>
<dbReference type="PANTHER" id="PTHR30212">
    <property type="entry name" value="PROTEIN YIIM"/>
    <property type="match status" value="1"/>
</dbReference>
<dbReference type="Pfam" id="PF22290">
    <property type="entry name" value="DmmA-like_N"/>
    <property type="match status" value="1"/>
</dbReference>
<evidence type="ECO:0000256" key="8">
    <source>
        <dbReference type="SAM" id="MobiDB-lite"/>
    </source>
</evidence>
<sequence length="536" mass="60357">MAHKYVQIAFTETVRAVQTELNSRQGYAGMDQGEDYNYLLSQNEADFIAERDSFYMASVSETLWPYLQHRGGPKGFMRVLDQSTLGFADFSGNRQYVSTGNFRNNDRVALFFMDYPNRRRLKMMGRIELVADNNWELLAKLEVTHYRARVERGFLIHIEGFDWNCPQHITPRYTELEYESVLAPLLEENQRLKQQVLQSSTHASPNGELSSDQGNVTGTGELPLVITGIRQLTPRVRAYEFRHRDDEPLPSINAGAHLQLLVTLKNGALLLRHYSICSNPKRRDIYEIAVLNEPDGQGGSRTIHNVLHLGQQLNCAAPENYFPLHSDARPTVLIAGGIGITPIKAMAQTLQSRGTQFHLHYAGRSLTEMPFQERLARQWPEQLSRYPSDQGKRLNIKEVLQGAIKDAIFYVCGPNRLIDEVAATAKALGISDEQVKFERFTAPSTNQTTPYTLTLSKSQQQIQVNPEQSMLDAILSAGIEHPHSCKTGQCKSCVVKVISGQVTHQDDCLTPAERAQQNLMCPCVSHSKSETLVLDL</sequence>
<feature type="domain" description="2Fe-2S ferredoxin-type" evidence="9">
    <location>
        <begin position="451"/>
        <end position="536"/>
    </location>
</feature>
<feature type="region of interest" description="Disordered" evidence="8">
    <location>
        <begin position="194"/>
        <end position="216"/>
    </location>
</feature>
<evidence type="ECO:0000259" key="10">
    <source>
        <dbReference type="PROSITE" id="PS51384"/>
    </source>
</evidence>
<dbReference type="EMBL" id="JAIMJA010000022">
    <property type="protein sequence ID" value="MCE2596619.1"/>
    <property type="molecule type" value="Genomic_DNA"/>
</dbReference>
<keyword evidence="7" id="KW-0830">Ubiquinone</keyword>
<keyword evidence="2" id="KW-0001">2Fe-2S</keyword>
<dbReference type="InterPro" id="IPR052353">
    <property type="entry name" value="Benzoxazolinone_Detox_Enz"/>
</dbReference>
<evidence type="ECO:0000256" key="4">
    <source>
        <dbReference type="ARBA" id="ARBA00023002"/>
    </source>
</evidence>
<dbReference type="SUPFAM" id="SSF63380">
    <property type="entry name" value="Riboflavin synthase domain-like"/>
    <property type="match status" value="1"/>
</dbReference>
<keyword evidence="5" id="KW-0408">Iron</keyword>
<dbReference type="InterPro" id="IPR017938">
    <property type="entry name" value="Riboflavin_synthase-like_b-brl"/>
</dbReference>
<dbReference type="Pfam" id="PF01243">
    <property type="entry name" value="PNPOx_N"/>
    <property type="match status" value="1"/>
</dbReference>
<evidence type="ECO:0000256" key="2">
    <source>
        <dbReference type="ARBA" id="ARBA00022714"/>
    </source>
</evidence>
<evidence type="ECO:0000313" key="11">
    <source>
        <dbReference type="EMBL" id="MCE2596619.1"/>
    </source>
</evidence>
<proteinExistence type="predicted"/>
<dbReference type="InterPro" id="IPR012675">
    <property type="entry name" value="Beta-grasp_dom_sf"/>
</dbReference>
<dbReference type="InterPro" id="IPR017927">
    <property type="entry name" value="FAD-bd_FR_type"/>
</dbReference>
<dbReference type="CDD" id="cd00207">
    <property type="entry name" value="fer2"/>
    <property type="match status" value="1"/>
</dbReference>
<protein>
    <submittedName>
        <fullName evidence="11">2Fe-2S iron-sulfur cluster binding domain-containing protein</fullName>
    </submittedName>
</protein>
<dbReference type="Gene3D" id="3.40.50.80">
    <property type="entry name" value="Nucleotide-binding domain of ferredoxin-NADP reductase (FNR) module"/>
    <property type="match status" value="1"/>
</dbReference>
<organism evidence="11 12">
    <name type="scientific">Motilimonas cestriensis</name>
    <dbReference type="NCBI Taxonomy" id="2742685"/>
    <lineage>
        <taxon>Bacteria</taxon>
        <taxon>Pseudomonadati</taxon>
        <taxon>Pseudomonadota</taxon>
        <taxon>Gammaproteobacteria</taxon>
        <taxon>Alteromonadales</taxon>
        <taxon>Alteromonadales genera incertae sedis</taxon>
        <taxon>Motilimonas</taxon>
    </lineage>
</organism>
<keyword evidence="1" id="KW-0285">Flavoprotein</keyword>
<keyword evidence="6" id="KW-0411">Iron-sulfur</keyword>
<dbReference type="PROSITE" id="PS51085">
    <property type="entry name" value="2FE2S_FER_2"/>
    <property type="match status" value="1"/>
</dbReference>
<keyword evidence="3" id="KW-0479">Metal-binding</keyword>
<dbReference type="PANTHER" id="PTHR30212:SF2">
    <property type="entry name" value="PROTEIN YIIM"/>
    <property type="match status" value="1"/>
</dbReference>
<evidence type="ECO:0000256" key="7">
    <source>
        <dbReference type="ARBA" id="ARBA00023075"/>
    </source>
</evidence>
<feature type="domain" description="FAD-binding FR-type" evidence="10">
    <location>
        <begin position="219"/>
        <end position="325"/>
    </location>
</feature>
<accession>A0ABS8WC64</accession>
<dbReference type="InterPro" id="IPR011576">
    <property type="entry name" value="Pyridox_Oxase_N"/>
</dbReference>
<evidence type="ECO:0000256" key="6">
    <source>
        <dbReference type="ARBA" id="ARBA00023014"/>
    </source>
</evidence>
<dbReference type="InterPro" id="IPR001041">
    <property type="entry name" value="2Fe-2S_ferredoxin-type"/>
</dbReference>
<evidence type="ECO:0000256" key="5">
    <source>
        <dbReference type="ARBA" id="ARBA00023004"/>
    </source>
</evidence>
<dbReference type="Gene3D" id="2.40.30.10">
    <property type="entry name" value="Translation factors"/>
    <property type="match status" value="1"/>
</dbReference>
<keyword evidence="12" id="KW-1185">Reference proteome</keyword>
<evidence type="ECO:0000256" key="1">
    <source>
        <dbReference type="ARBA" id="ARBA00022630"/>
    </source>
</evidence>
<dbReference type="PROSITE" id="PS51384">
    <property type="entry name" value="FAD_FR"/>
    <property type="match status" value="1"/>
</dbReference>
<dbReference type="CDD" id="cd06185">
    <property type="entry name" value="PDR_like"/>
    <property type="match status" value="1"/>
</dbReference>
<dbReference type="SUPFAM" id="SSF52343">
    <property type="entry name" value="Ferredoxin reductase-like, C-terminal NADP-linked domain"/>
    <property type="match status" value="1"/>
</dbReference>
<dbReference type="InterPro" id="IPR054582">
    <property type="entry name" value="DmmA-like_N"/>
</dbReference>